<dbReference type="Gene3D" id="3.40.50.1000">
    <property type="entry name" value="HAD superfamily/HAD-like"/>
    <property type="match status" value="1"/>
</dbReference>
<feature type="region of interest" description="Disordered" evidence="7">
    <location>
        <begin position="380"/>
        <end position="408"/>
    </location>
</feature>
<comment type="subcellular location">
    <subcellularLocation>
        <location evidence="1 6">Nucleus</location>
    </subcellularLocation>
</comment>
<dbReference type="SMART" id="SM00292">
    <property type="entry name" value="BRCT"/>
    <property type="match status" value="1"/>
</dbReference>
<dbReference type="InterPro" id="IPR004274">
    <property type="entry name" value="FCP1_dom"/>
</dbReference>
<dbReference type="OrthoDB" id="10249888at2759"/>
<evidence type="ECO:0000313" key="10">
    <source>
        <dbReference type="EMBL" id="KAF2671165.1"/>
    </source>
</evidence>
<evidence type="ECO:0000313" key="11">
    <source>
        <dbReference type="Proteomes" id="UP000799302"/>
    </source>
</evidence>
<evidence type="ECO:0000256" key="2">
    <source>
        <dbReference type="ARBA" id="ARBA00022801"/>
    </source>
</evidence>
<comment type="function">
    <text evidence="6">This promotes the activity of RNA polymerase II.</text>
</comment>
<comment type="catalytic activity">
    <reaction evidence="4 6">
        <text>O-phospho-L-seryl-[protein] + H2O = L-seryl-[protein] + phosphate</text>
        <dbReference type="Rhea" id="RHEA:20629"/>
        <dbReference type="Rhea" id="RHEA-COMP:9863"/>
        <dbReference type="Rhea" id="RHEA-COMP:11604"/>
        <dbReference type="ChEBI" id="CHEBI:15377"/>
        <dbReference type="ChEBI" id="CHEBI:29999"/>
        <dbReference type="ChEBI" id="CHEBI:43474"/>
        <dbReference type="ChEBI" id="CHEBI:83421"/>
        <dbReference type="EC" id="3.1.3.16"/>
    </reaction>
</comment>
<dbReference type="InterPro" id="IPR036412">
    <property type="entry name" value="HAD-like_sf"/>
</dbReference>
<feature type="domain" description="BRCT" evidence="8">
    <location>
        <begin position="535"/>
        <end position="629"/>
    </location>
</feature>
<organism evidence="10 11">
    <name type="scientific">Microthyrium microscopicum</name>
    <dbReference type="NCBI Taxonomy" id="703497"/>
    <lineage>
        <taxon>Eukaryota</taxon>
        <taxon>Fungi</taxon>
        <taxon>Dikarya</taxon>
        <taxon>Ascomycota</taxon>
        <taxon>Pezizomycotina</taxon>
        <taxon>Dothideomycetes</taxon>
        <taxon>Dothideomycetes incertae sedis</taxon>
        <taxon>Microthyriales</taxon>
        <taxon>Microthyriaceae</taxon>
        <taxon>Microthyrium</taxon>
    </lineage>
</organism>
<feature type="compositionally biased region" description="Acidic residues" evidence="7">
    <location>
        <begin position="716"/>
        <end position="728"/>
    </location>
</feature>
<dbReference type="CDD" id="cd07521">
    <property type="entry name" value="HAD_FCP1-like"/>
    <property type="match status" value="1"/>
</dbReference>
<dbReference type="PANTHER" id="PTHR23081:SF36">
    <property type="entry name" value="RNA POLYMERASE II SUBUNIT A C-TERMINAL DOMAIN PHOSPHATASE"/>
    <property type="match status" value="1"/>
</dbReference>
<feature type="domain" description="FCP1 homology" evidence="9">
    <location>
        <begin position="153"/>
        <end position="329"/>
    </location>
</feature>
<feature type="compositionally biased region" description="Acidic residues" evidence="7">
    <location>
        <begin position="673"/>
        <end position="685"/>
    </location>
</feature>
<feature type="compositionally biased region" description="Low complexity" evidence="7">
    <location>
        <begin position="733"/>
        <end position="742"/>
    </location>
</feature>
<dbReference type="SUPFAM" id="SSF52113">
    <property type="entry name" value="BRCT domain"/>
    <property type="match status" value="1"/>
</dbReference>
<keyword evidence="3 6" id="KW-0539">Nucleus</keyword>
<feature type="region of interest" description="Disordered" evidence="7">
    <location>
        <begin position="322"/>
        <end position="367"/>
    </location>
</feature>
<dbReference type="InterPro" id="IPR036420">
    <property type="entry name" value="BRCT_dom_sf"/>
</dbReference>
<dbReference type="CDD" id="cd17729">
    <property type="entry name" value="BRCT_CTDP1"/>
    <property type="match status" value="1"/>
</dbReference>
<dbReference type="InterPro" id="IPR001357">
    <property type="entry name" value="BRCT_dom"/>
</dbReference>
<dbReference type="Pfam" id="PF00533">
    <property type="entry name" value="BRCT"/>
    <property type="match status" value="1"/>
</dbReference>
<feature type="region of interest" description="Disordered" evidence="7">
    <location>
        <begin position="422"/>
        <end position="465"/>
    </location>
</feature>
<reference evidence="10" key="1">
    <citation type="journal article" date="2020" name="Stud. Mycol.">
        <title>101 Dothideomycetes genomes: a test case for predicting lifestyles and emergence of pathogens.</title>
        <authorList>
            <person name="Haridas S."/>
            <person name="Albert R."/>
            <person name="Binder M."/>
            <person name="Bloem J."/>
            <person name="Labutti K."/>
            <person name="Salamov A."/>
            <person name="Andreopoulos B."/>
            <person name="Baker S."/>
            <person name="Barry K."/>
            <person name="Bills G."/>
            <person name="Bluhm B."/>
            <person name="Cannon C."/>
            <person name="Castanera R."/>
            <person name="Culley D."/>
            <person name="Daum C."/>
            <person name="Ezra D."/>
            <person name="Gonzalez J."/>
            <person name="Henrissat B."/>
            <person name="Kuo A."/>
            <person name="Liang C."/>
            <person name="Lipzen A."/>
            <person name="Lutzoni F."/>
            <person name="Magnuson J."/>
            <person name="Mondo S."/>
            <person name="Nolan M."/>
            <person name="Ohm R."/>
            <person name="Pangilinan J."/>
            <person name="Park H.-J."/>
            <person name="Ramirez L."/>
            <person name="Alfaro M."/>
            <person name="Sun H."/>
            <person name="Tritt A."/>
            <person name="Yoshinaga Y."/>
            <person name="Zwiers L.-H."/>
            <person name="Turgeon B."/>
            <person name="Goodwin S."/>
            <person name="Spatafora J."/>
            <person name="Crous P."/>
            <person name="Grigoriev I."/>
        </authorList>
    </citation>
    <scope>NUCLEOTIDE SEQUENCE</scope>
    <source>
        <strain evidence="10">CBS 115976</strain>
    </source>
</reference>
<comment type="catalytic activity">
    <reaction evidence="5 6">
        <text>O-phospho-L-threonyl-[protein] + H2O = L-threonyl-[protein] + phosphate</text>
        <dbReference type="Rhea" id="RHEA:47004"/>
        <dbReference type="Rhea" id="RHEA-COMP:11060"/>
        <dbReference type="Rhea" id="RHEA-COMP:11605"/>
        <dbReference type="ChEBI" id="CHEBI:15377"/>
        <dbReference type="ChEBI" id="CHEBI:30013"/>
        <dbReference type="ChEBI" id="CHEBI:43474"/>
        <dbReference type="ChEBI" id="CHEBI:61977"/>
        <dbReference type="EC" id="3.1.3.16"/>
    </reaction>
</comment>
<dbReference type="AlphaFoldDB" id="A0A6A6UFW1"/>
<dbReference type="NCBIfam" id="TIGR02250">
    <property type="entry name" value="FCP1_euk"/>
    <property type="match status" value="1"/>
</dbReference>
<dbReference type="PROSITE" id="PS50969">
    <property type="entry name" value="FCP1"/>
    <property type="match status" value="1"/>
</dbReference>
<evidence type="ECO:0000256" key="4">
    <source>
        <dbReference type="ARBA" id="ARBA00047761"/>
    </source>
</evidence>
<dbReference type="GO" id="GO:0005634">
    <property type="term" value="C:nucleus"/>
    <property type="evidence" value="ECO:0007669"/>
    <property type="project" value="UniProtKB-SubCell"/>
</dbReference>
<feature type="compositionally biased region" description="Basic and acidic residues" evidence="7">
    <location>
        <begin position="655"/>
        <end position="666"/>
    </location>
</feature>
<evidence type="ECO:0000259" key="9">
    <source>
        <dbReference type="PROSITE" id="PS50969"/>
    </source>
</evidence>
<dbReference type="InterPro" id="IPR011947">
    <property type="entry name" value="FCP1_euk"/>
</dbReference>
<evidence type="ECO:0000256" key="1">
    <source>
        <dbReference type="ARBA" id="ARBA00004123"/>
    </source>
</evidence>
<dbReference type="InterPro" id="IPR039189">
    <property type="entry name" value="Fcp1"/>
</dbReference>
<feature type="compositionally biased region" description="Low complexity" evidence="7">
    <location>
        <begin position="387"/>
        <end position="408"/>
    </location>
</feature>
<evidence type="ECO:0000256" key="7">
    <source>
        <dbReference type="SAM" id="MobiDB-lite"/>
    </source>
</evidence>
<dbReference type="Gene3D" id="3.40.50.10190">
    <property type="entry name" value="BRCT domain"/>
    <property type="match status" value="1"/>
</dbReference>
<evidence type="ECO:0000259" key="8">
    <source>
        <dbReference type="PROSITE" id="PS50172"/>
    </source>
</evidence>
<evidence type="ECO:0000256" key="6">
    <source>
        <dbReference type="RuleBase" id="RU366066"/>
    </source>
</evidence>
<dbReference type="SUPFAM" id="SSF56784">
    <property type="entry name" value="HAD-like"/>
    <property type="match status" value="1"/>
</dbReference>
<proteinExistence type="predicted"/>
<evidence type="ECO:0000256" key="5">
    <source>
        <dbReference type="ARBA" id="ARBA00048336"/>
    </source>
</evidence>
<dbReference type="PANTHER" id="PTHR23081">
    <property type="entry name" value="RNA POLYMERASE II CTD PHOSPHATASE"/>
    <property type="match status" value="1"/>
</dbReference>
<accession>A0A6A6UFW1</accession>
<feature type="compositionally biased region" description="Acidic residues" evidence="7">
    <location>
        <begin position="821"/>
        <end position="835"/>
    </location>
</feature>
<sequence length="860" mass="95028">MLVTTDRSLKFPIRIVRIQKNVGDELKKSDVLFEYEYTTMRPEGPEMIPTPLKCYADFEAGADGTLTRVVITKDQVITQHGVPLFEVKEACSHDVQYMGMCGNCGMDMEEVDYTSTRKNTQRAGIVMNHNTTDLRVSANEASRAEGSAMRRLLKSRKLSLVVDLDQTIIHAVCDPTVGEWQNDESNPNHEAVKDVQSFELQDEGPRRDPSTYYIKMRPGLKEFLEEMSQIYELHIYTMGTRSYAENVARIVDPKGNIFADRILSRDESGSMSAKDLRRLFPFDTNMVVIIDDRGDVWSWSPNLIRVKAFNFYPGQGDINASFLPQLDPTADTSTPAPAVLQPRPAENTAESTNSPQADSAYASASASPSISIEDQLVAMAGSTDPSTVEQQETQHAEQVAAQVQERPLLRQQEQLDRIEVSDANSEIAESEAPPQEDGENAEAGTGENRPASRQSASTHSHQPLLRNDDDELIYLTKHLANIHENFFSSFDAENEEKTLAAPRVSQLKGARGAKRGSITDGPLVVPDVKIIIPKMKLDVLRGVVICFTGVIPQGIPHQHSDIGFWALSFGARINPNLTKSTTHVIAEPTRRTSKVRLAAKYSHIFIIDRHWLAECFSRWQRVSETPYLIEVETDNRPIEDLPGESSELLSDDEADVRADRSGDSKNDTGTSGETDDDMESVDLDAEGNPIPALTGIDEEAWEGIDAELAEFMNSSDSEDGDDKDDDDGDSSHSDNSQDSQKSLPHRKRKRGEADPPRTAAEEAAWGESDLQKRKKRAFERTSSLTKVENATYGKGLNGKKGAIPTIVEPAASKAENGNGMEQDEEDDDDDGDDGLEAMMKAALEESDEDEAKGVEASEKG</sequence>
<feature type="compositionally biased region" description="Low complexity" evidence="7">
    <location>
        <begin position="354"/>
        <end position="367"/>
    </location>
</feature>
<feature type="compositionally biased region" description="Basic and acidic residues" evidence="7">
    <location>
        <begin position="851"/>
        <end position="860"/>
    </location>
</feature>
<protein>
    <recommendedName>
        <fullName evidence="6">RNA polymerase II subunit A C-terminal domain phosphatase</fullName>
        <ecNumber evidence="6">3.1.3.16</ecNumber>
    </recommendedName>
</protein>
<gene>
    <name evidence="10" type="ORF">BT63DRAFT_432285</name>
</gene>
<dbReference type="Pfam" id="PF03031">
    <property type="entry name" value="NIF"/>
    <property type="match status" value="1"/>
</dbReference>
<keyword evidence="2 6" id="KW-0378">Hydrolase</keyword>
<dbReference type="GO" id="GO:0008420">
    <property type="term" value="F:RNA polymerase II CTD heptapeptide repeat phosphatase activity"/>
    <property type="evidence" value="ECO:0007669"/>
    <property type="project" value="UniProtKB-UniRule"/>
</dbReference>
<dbReference type="Proteomes" id="UP000799302">
    <property type="component" value="Unassembled WGS sequence"/>
</dbReference>
<feature type="region of interest" description="Disordered" evidence="7">
    <location>
        <begin position="637"/>
        <end position="692"/>
    </location>
</feature>
<dbReference type="EC" id="3.1.3.16" evidence="6"/>
<dbReference type="SMART" id="SM00577">
    <property type="entry name" value="CPDc"/>
    <property type="match status" value="1"/>
</dbReference>
<dbReference type="InterPro" id="IPR023214">
    <property type="entry name" value="HAD_sf"/>
</dbReference>
<dbReference type="EMBL" id="MU004233">
    <property type="protein sequence ID" value="KAF2671165.1"/>
    <property type="molecule type" value="Genomic_DNA"/>
</dbReference>
<evidence type="ECO:0000256" key="3">
    <source>
        <dbReference type="ARBA" id="ARBA00023242"/>
    </source>
</evidence>
<feature type="compositionally biased region" description="Polar residues" evidence="7">
    <location>
        <begin position="451"/>
        <end position="461"/>
    </location>
</feature>
<feature type="region of interest" description="Disordered" evidence="7">
    <location>
        <begin position="710"/>
        <end position="860"/>
    </location>
</feature>
<dbReference type="PROSITE" id="PS50172">
    <property type="entry name" value="BRCT"/>
    <property type="match status" value="1"/>
</dbReference>
<name>A0A6A6UFW1_9PEZI</name>
<keyword evidence="11" id="KW-1185">Reference proteome</keyword>